<comment type="caution">
    <text evidence="1">The sequence shown here is derived from an EMBL/GenBank/DDBJ whole genome shotgun (WGS) entry which is preliminary data.</text>
</comment>
<evidence type="ECO:0000313" key="1">
    <source>
        <dbReference type="EMBL" id="OXC78600.1"/>
    </source>
</evidence>
<organism evidence="1 2">
    <name type="scientific">Caballeronia sordidicola</name>
    <name type="common">Burkholderia sordidicola</name>
    <dbReference type="NCBI Taxonomy" id="196367"/>
    <lineage>
        <taxon>Bacteria</taxon>
        <taxon>Pseudomonadati</taxon>
        <taxon>Pseudomonadota</taxon>
        <taxon>Betaproteobacteria</taxon>
        <taxon>Burkholderiales</taxon>
        <taxon>Burkholderiaceae</taxon>
        <taxon>Caballeronia</taxon>
    </lineage>
</organism>
<dbReference type="EMBL" id="MTHB01000057">
    <property type="protein sequence ID" value="OXC78600.1"/>
    <property type="molecule type" value="Genomic_DNA"/>
</dbReference>
<accession>A0A226X6G3</accession>
<reference evidence="2" key="1">
    <citation type="submission" date="2017-01" db="EMBL/GenBank/DDBJ databases">
        <title>Genome Analysis of Deinococcus marmoris KOPRI26562.</title>
        <authorList>
            <person name="Kim J.H."/>
            <person name="Oh H.-M."/>
        </authorList>
    </citation>
    <scope>NUCLEOTIDE SEQUENCE [LARGE SCALE GENOMIC DNA]</scope>
    <source>
        <strain evidence="2">PAMC 26633</strain>
    </source>
</reference>
<dbReference type="Proteomes" id="UP000214720">
    <property type="component" value="Unassembled WGS sequence"/>
</dbReference>
<name>A0A226X6G3_CABSO</name>
<sequence>MDFFGIKAKRQLAAIQEVVAQSARGIHKRIDENRELLETLQRDFPHLLSSYWWIEGWVESQDQFLTDLALATGVVRGLSNQNFPRPWPGRLSERAKRGEK</sequence>
<dbReference type="AlphaFoldDB" id="A0A226X6G3"/>
<evidence type="ECO:0000313" key="2">
    <source>
        <dbReference type="Proteomes" id="UP000214720"/>
    </source>
</evidence>
<proteinExistence type="predicted"/>
<gene>
    <name evidence="1" type="ORF">BSU04_10750</name>
</gene>
<protein>
    <submittedName>
        <fullName evidence="1">Uncharacterized protein</fullName>
    </submittedName>
</protein>